<evidence type="ECO:0000313" key="2">
    <source>
        <dbReference type="EnsemblProtists" id="PYU1_T007174"/>
    </source>
</evidence>
<evidence type="ECO:0000256" key="1">
    <source>
        <dbReference type="SAM" id="MobiDB-lite"/>
    </source>
</evidence>
<sequence length="279" mass="31030">MATQAEASGLDGFISDVDALLAESEALLGSIDTTPVASVATPQGVAAPSVGGDNEDDKRSDGSNGTQVTSPDAVAIKKKRSRNSTRDREKAEIELLRVQVTSLVEEATALRVEKTQVSQALAPVWRRLAESQLQGKQKAEKENKYLRTELEANALTLRRLREILAARLKQQHSGRVLRNEQRRCMEWIDAVMFARLKAELADAYARTDDVVRESGIHSMLEDGVEYSHSRKLCRKDESQSYSSELASSCSGYLGEKQQKDIMAIKFQRKVMQRYKEGAR</sequence>
<evidence type="ECO:0000313" key="3">
    <source>
        <dbReference type="Proteomes" id="UP000019132"/>
    </source>
</evidence>
<dbReference type="eggNOG" id="ENOG502T3EF">
    <property type="taxonomic scope" value="Eukaryota"/>
</dbReference>
<keyword evidence="3" id="KW-1185">Reference proteome</keyword>
<name>K3WQD2_GLOUD</name>
<dbReference type="EnsemblProtists" id="PYU1_T007174">
    <property type="protein sequence ID" value="PYU1_T007174"/>
    <property type="gene ID" value="PYU1_G007159"/>
</dbReference>
<dbReference type="InParanoid" id="K3WQD2"/>
<organism evidence="2 3">
    <name type="scientific">Globisporangium ultimum (strain ATCC 200006 / CBS 805.95 / DAOM BR144)</name>
    <name type="common">Pythium ultimum</name>
    <dbReference type="NCBI Taxonomy" id="431595"/>
    <lineage>
        <taxon>Eukaryota</taxon>
        <taxon>Sar</taxon>
        <taxon>Stramenopiles</taxon>
        <taxon>Oomycota</taxon>
        <taxon>Peronosporomycetes</taxon>
        <taxon>Pythiales</taxon>
        <taxon>Pythiaceae</taxon>
        <taxon>Globisporangium</taxon>
    </lineage>
</organism>
<feature type="region of interest" description="Disordered" evidence="1">
    <location>
        <begin position="34"/>
        <end position="89"/>
    </location>
</feature>
<accession>K3WQD2</accession>
<reference evidence="3" key="2">
    <citation type="submission" date="2010-04" db="EMBL/GenBank/DDBJ databases">
        <authorList>
            <person name="Buell R."/>
            <person name="Hamilton J."/>
            <person name="Hostetler J."/>
        </authorList>
    </citation>
    <scope>NUCLEOTIDE SEQUENCE [LARGE SCALE GENOMIC DNA]</scope>
    <source>
        <strain evidence="3">DAOM:BR144</strain>
    </source>
</reference>
<protein>
    <submittedName>
        <fullName evidence="2">Uncharacterized protein</fullName>
    </submittedName>
</protein>
<reference evidence="2" key="3">
    <citation type="submission" date="2015-02" db="UniProtKB">
        <authorList>
            <consortium name="EnsemblProtists"/>
        </authorList>
    </citation>
    <scope>IDENTIFICATION</scope>
    <source>
        <strain evidence="2">DAOM BR144</strain>
    </source>
</reference>
<dbReference type="VEuPathDB" id="FungiDB:PYU1_G007159"/>
<proteinExistence type="predicted"/>
<dbReference type="Proteomes" id="UP000019132">
    <property type="component" value="Unassembled WGS sequence"/>
</dbReference>
<dbReference type="HOGENOM" id="CLU_999189_0_0_1"/>
<dbReference type="AlphaFoldDB" id="K3WQD2"/>
<dbReference type="EMBL" id="GL376560">
    <property type="status" value="NOT_ANNOTATED_CDS"/>
    <property type="molecule type" value="Genomic_DNA"/>
</dbReference>
<reference evidence="3" key="1">
    <citation type="journal article" date="2010" name="Genome Biol.">
        <title>Genome sequence of the necrotrophic plant pathogen Pythium ultimum reveals original pathogenicity mechanisms and effector repertoire.</title>
        <authorList>
            <person name="Levesque C.A."/>
            <person name="Brouwer H."/>
            <person name="Cano L."/>
            <person name="Hamilton J.P."/>
            <person name="Holt C."/>
            <person name="Huitema E."/>
            <person name="Raffaele S."/>
            <person name="Robideau G.P."/>
            <person name="Thines M."/>
            <person name="Win J."/>
            <person name="Zerillo M.M."/>
            <person name="Beakes G.W."/>
            <person name="Boore J.L."/>
            <person name="Busam D."/>
            <person name="Dumas B."/>
            <person name="Ferriera S."/>
            <person name="Fuerstenberg S.I."/>
            <person name="Gachon C.M."/>
            <person name="Gaulin E."/>
            <person name="Govers F."/>
            <person name="Grenville-Briggs L."/>
            <person name="Horner N."/>
            <person name="Hostetler J."/>
            <person name="Jiang R.H."/>
            <person name="Johnson J."/>
            <person name="Krajaejun T."/>
            <person name="Lin H."/>
            <person name="Meijer H.J."/>
            <person name="Moore B."/>
            <person name="Morris P."/>
            <person name="Phuntmart V."/>
            <person name="Puiu D."/>
            <person name="Shetty J."/>
            <person name="Stajich J.E."/>
            <person name="Tripathy S."/>
            <person name="Wawra S."/>
            <person name="van West P."/>
            <person name="Whitty B.R."/>
            <person name="Coutinho P.M."/>
            <person name="Henrissat B."/>
            <person name="Martin F."/>
            <person name="Thomas P.D."/>
            <person name="Tyler B.M."/>
            <person name="De Vries R.P."/>
            <person name="Kamoun S."/>
            <person name="Yandell M."/>
            <person name="Tisserat N."/>
            <person name="Buell C.R."/>
        </authorList>
    </citation>
    <scope>NUCLEOTIDE SEQUENCE</scope>
    <source>
        <strain evidence="3">DAOM:BR144</strain>
    </source>
</reference>